<organism evidence="8 9">
    <name type="scientific">Sunxiuqinia elliptica</name>
    <dbReference type="NCBI Taxonomy" id="655355"/>
    <lineage>
        <taxon>Bacteria</taxon>
        <taxon>Pseudomonadati</taxon>
        <taxon>Bacteroidota</taxon>
        <taxon>Bacteroidia</taxon>
        <taxon>Marinilabiliales</taxon>
        <taxon>Prolixibacteraceae</taxon>
        <taxon>Sunxiuqinia</taxon>
    </lineage>
</organism>
<dbReference type="SUPFAM" id="SSF48452">
    <property type="entry name" value="TPR-like"/>
    <property type="match status" value="1"/>
</dbReference>
<name>A0A1I2IBT1_9BACT</name>
<evidence type="ECO:0000259" key="7">
    <source>
        <dbReference type="Pfam" id="PF14322"/>
    </source>
</evidence>
<comment type="subcellular location">
    <subcellularLocation>
        <location evidence="1">Cell outer membrane</location>
    </subcellularLocation>
</comment>
<dbReference type="Pfam" id="PF14322">
    <property type="entry name" value="SusD-like_3"/>
    <property type="match status" value="1"/>
</dbReference>
<evidence type="ECO:0000256" key="1">
    <source>
        <dbReference type="ARBA" id="ARBA00004442"/>
    </source>
</evidence>
<evidence type="ECO:0000256" key="5">
    <source>
        <dbReference type="ARBA" id="ARBA00023237"/>
    </source>
</evidence>
<dbReference type="RefSeq" id="WP_093920088.1">
    <property type="nucleotide sequence ID" value="NZ_FONW01000005.1"/>
</dbReference>
<dbReference type="InterPro" id="IPR033985">
    <property type="entry name" value="SusD-like_N"/>
</dbReference>
<protein>
    <submittedName>
        <fullName evidence="8">Starch-binding associating with outer membrane</fullName>
    </submittedName>
</protein>
<evidence type="ECO:0000256" key="4">
    <source>
        <dbReference type="ARBA" id="ARBA00023136"/>
    </source>
</evidence>
<accession>A0A1I2IBT1</accession>
<dbReference type="STRING" id="655355.SAMN05216283_105181"/>
<keyword evidence="3" id="KW-0732">Signal</keyword>
<evidence type="ECO:0000313" key="9">
    <source>
        <dbReference type="Proteomes" id="UP000198964"/>
    </source>
</evidence>
<feature type="domain" description="SusD-like N-terminal" evidence="7">
    <location>
        <begin position="22"/>
        <end position="218"/>
    </location>
</feature>
<keyword evidence="5" id="KW-0998">Cell outer membrane</keyword>
<evidence type="ECO:0000313" key="8">
    <source>
        <dbReference type="EMBL" id="SFF38567.1"/>
    </source>
</evidence>
<proteinExistence type="inferred from homology"/>
<keyword evidence="9" id="KW-1185">Reference proteome</keyword>
<sequence>MKFIKYIFFIIIITSVGCNDSFLEYSPKTSVSESTAFVTYDNFQTYSWGMYGIFANTSMRQYAESHASGDVLANYLYKSSGTNVQNNHWQWNNITSTTNTDNGWDFSYMRKVNIMLRNIDGSQMSEADKKHWRAVGLFFRSYRYYDLLARYGDVPWLEDVVADDDLDILYGKRTPRNEVASNILRDLKYAEENIKEKGEGENTINRNVVRALMSRFCLFEGTWRKYHSLSDAEVYLNECERVSKLLIDVYPAIAANYVDLWSSDDLSSVPGVILSKQCVEDLEMSGLPRMERGGSQKVSLHARTVGRYLCQDGKPIATSDLYEGTGANATVNDEFKNRDHRLYWRCVPPYKTNKGNGVAVTDANRDSWWTEGMDPKDRYYIDYMNNINDANHQFPLHTWQPQFLSRVPMIQTSSHSWGPMRNYGGYYFYMYYNTYNESAIQAGAKFAVTDFPIFHIEEIMLNYAEVIYELGKFNQSVADLTINKLRARANVAAMNVNEIDDSFDPDRDPTVDPVAWEIRRERMVELLGEGFGFYDIRRWNRGEYYINQRPLGVRVAASEKDDYFGSASIFITEADVNPEASVTTDDLGRVVCVGDFVQQGKGWQDYYNLNPIPKTQLILNENLEQNPGWQ</sequence>
<gene>
    <name evidence="8" type="ORF">SAMN05216283_105181</name>
</gene>
<reference evidence="8 9" key="1">
    <citation type="submission" date="2016-10" db="EMBL/GenBank/DDBJ databases">
        <authorList>
            <person name="de Groot N.N."/>
        </authorList>
    </citation>
    <scope>NUCLEOTIDE SEQUENCE [LARGE SCALE GENOMIC DNA]</scope>
    <source>
        <strain evidence="8 9">CGMCC 1.9156</strain>
    </source>
</reference>
<evidence type="ECO:0000259" key="6">
    <source>
        <dbReference type="Pfam" id="PF07980"/>
    </source>
</evidence>
<dbReference type="Pfam" id="PF07980">
    <property type="entry name" value="SusD_RagB"/>
    <property type="match status" value="1"/>
</dbReference>
<dbReference type="GO" id="GO:0009279">
    <property type="term" value="C:cell outer membrane"/>
    <property type="evidence" value="ECO:0007669"/>
    <property type="project" value="UniProtKB-SubCell"/>
</dbReference>
<dbReference type="EMBL" id="FONW01000005">
    <property type="protein sequence ID" value="SFF38567.1"/>
    <property type="molecule type" value="Genomic_DNA"/>
</dbReference>
<evidence type="ECO:0000256" key="3">
    <source>
        <dbReference type="ARBA" id="ARBA00022729"/>
    </source>
</evidence>
<keyword evidence="4" id="KW-0472">Membrane</keyword>
<dbReference type="PROSITE" id="PS51257">
    <property type="entry name" value="PROKAR_LIPOPROTEIN"/>
    <property type="match status" value="1"/>
</dbReference>
<evidence type="ECO:0000256" key="2">
    <source>
        <dbReference type="ARBA" id="ARBA00006275"/>
    </source>
</evidence>
<dbReference type="InterPro" id="IPR011990">
    <property type="entry name" value="TPR-like_helical_dom_sf"/>
</dbReference>
<feature type="domain" description="RagB/SusD" evidence="6">
    <location>
        <begin position="291"/>
        <end position="629"/>
    </location>
</feature>
<dbReference type="Proteomes" id="UP000198964">
    <property type="component" value="Unassembled WGS sequence"/>
</dbReference>
<dbReference type="Gene3D" id="1.25.40.390">
    <property type="match status" value="1"/>
</dbReference>
<comment type="similarity">
    <text evidence="2">Belongs to the SusD family.</text>
</comment>
<dbReference type="InterPro" id="IPR012944">
    <property type="entry name" value="SusD_RagB_dom"/>
</dbReference>
<dbReference type="AlphaFoldDB" id="A0A1I2IBT1"/>